<reference evidence="2" key="2">
    <citation type="submission" date="2022-01" db="EMBL/GenBank/DDBJ databases">
        <authorList>
            <person name="Yamashiro T."/>
            <person name="Shiraishi A."/>
            <person name="Satake H."/>
            <person name="Nakayama K."/>
        </authorList>
    </citation>
    <scope>NUCLEOTIDE SEQUENCE</scope>
</reference>
<keyword evidence="1" id="KW-0472">Membrane</keyword>
<dbReference type="PANTHER" id="PTHR35307:SF6">
    <property type="entry name" value="TRANSMEMBRANE PROTEIN"/>
    <property type="match status" value="1"/>
</dbReference>
<reference evidence="2" key="1">
    <citation type="journal article" date="2022" name="Int. J. Mol. Sci.">
        <title>Draft Genome of Tanacetum Coccineum: Genomic Comparison of Closely Related Tanacetum-Family Plants.</title>
        <authorList>
            <person name="Yamashiro T."/>
            <person name="Shiraishi A."/>
            <person name="Nakayama K."/>
            <person name="Satake H."/>
        </authorList>
    </citation>
    <scope>NUCLEOTIDE SEQUENCE</scope>
</reference>
<keyword evidence="1" id="KW-1133">Transmembrane helix</keyword>
<organism evidence="2 3">
    <name type="scientific">Tanacetum coccineum</name>
    <dbReference type="NCBI Taxonomy" id="301880"/>
    <lineage>
        <taxon>Eukaryota</taxon>
        <taxon>Viridiplantae</taxon>
        <taxon>Streptophyta</taxon>
        <taxon>Embryophyta</taxon>
        <taxon>Tracheophyta</taxon>
        <taxon>Spermatophyta</taxon>
        <taxon>Magnoliopsida</taxon>
        <taxon>eudicotyledons</taxon>
        <taxon>Gunneridae</taxon>
        <taxon>Pentapetalae</taxon>
        <taxon>asterids</taxon>
        <taxon>campanulids</taxon>
        <taxon>Asterales</taxon>
        <taxon>Asteraceae</taxon>
        <taxon>Asteroideae</taxon>
        <taxon>Anthemideae</taxon>
        <taxon>Anthemidinae</taxon>
        <taxon>Tanacetum</taxon>
    </lineage>
</organism>
<keyword evidence="3" id="KW-1185">Reference proteome</keyword>
<proteinExistence type="predicted"/>
<feature type="non-terminal residue" evidence="2">
    <location>
        <position position="1"/>
    </location>
</feature>
<comment type="caution">
    <text evidence="2">The sequence shown here is derived from an EMBL/GenBank/DDBJ whole genome shotgun (WGS) entry which is preliminary data.</text>
</comment>
<dbReference type="PANTHER" id="PTHR35307">
    <property type="entry name" value="PROTEIN, PUTATIVE-RELATED"/>
    <property type="match status" value="1"/>
</dbReference>
<name>A0ABQ5DB23_9ASTR</name>
<dbReference type="Proteomes" id="UP001151760">
    <property type="component" value="Unassembled WGS sequence"/>
</dbReference>
<gene>
    <name evidence="2" type="ORF">Tco_0926471</name>
</gene>
<dbReference type="EMBL" id="BQNB010015103">
    <property type="protein sequence ID" value="GJT36052.1"/>
    <property type="molecule type" value="Genomic_DNA"/>
</dbReference>
<evidence type="ECO:0000256" key="1">
    <source>
        <dbReference type="SAM" id="Phobius"/>
    </source>
</evidence>
<protein>
    <submittedName>
        <fullName evidence="2">Uncharacterized protein</fullName>
    </submittedName>
</protein>
<sequence>KAILRTCKATRIIPVLILICVKFVFWLISLFSIQLRRQPVPNRDIRQYVLQPQDDMELSKLTLYYISKSVECSIQNAEKRQPFKLIELLENSKGFEGVKKLDSLPVQPSSGLDYLNC</sequence>
<evidence type="ECO:0000313" key="2">
    <source>
        <dbReference type="EMBL" id="GJT36052.1"/>
    </source>
</evidence>
<accession>A0ABQ5DB23</accession>
<keyword evidence="1" id="KW-0812">Transmembrane</keyword>
<feature type="transmembrane region" description="Helical" evidence="1">
    <location>
        <begin position="12"/>
        <end position="33"/>
    </location>
</feature>
<evidence type="ECO:0000313" key="3">
    <source>
        <dbReference type="Proteomes" id="UP001151760"/>
    </source>
</evidence>